<evidence type="ECO:0000313" key="3">
    <source>
        <dbReference type="Proteomes" id="UP000224006"/>
    </source>
</evidence>
<dbReference type="Proteomes" id="UP000224006">
    <property type="component" value="Chromosome III"/>
</dbReference>
<organism evidence="2 3">
    <name type="scientific">Besnoitia besnoiti</name>
    <name type="common">Apicomplexan protozoan</name>
    <dbReference type="NCBI Taxonomy" id="94643"/>
    <lineage>
        <taxon>Eukaryota</taxon>
        <taxon>Sar</taxon>
        <taxon>Alveolata</taxon>
        <taxon>Apicomplexa</taxon>
        <taxon>Conoidasida</taxon>
        <taxon>Coccidia</taxon>
        <taxon>Eucoccidiorida</taxon>
        <taxon>Eimeriorina</taxon>
        <taxon>Sarcocystidae</taxon>
        <taxon>Besnoitia</taxon>
    </lineage>
</organism>
<accession>A0A2A9MLS3</accession>
<name>A0A2A9MLS3_BESBE</name>
<keyword evidence="3" id="KW-1185">Reference proteome</keyword>
<feature type="compositionally biased region" description="Low complexity" evidence="1">
    <location>
        <begin position="417"/>
        <end position="440"/>
    </location>
</feature>
<evidence type="ECO:0000256" key="1">
    <source>
        <dbReference type="SAM" id="MobiDB-lite"/>
    </source>
</evidence>
<feature type="region of interest" description="Disordered" evidence="1">
    <location>
        <begin position="1"/>
        <end position="50"/>
    </location>
</feature>
<gene>
    <name evidence="2" type="ORF">BESB_048750</name>
</gene>
<feature type="region of interest" description="Disordered" evidence="1">
    <location>
        <begin position="527"/>
        <end position="565"/>
    </location>
</feature>
<feature type="compositionally biased region" description="Basic residues" evidence="1">
    <location>
        <begin position="556"/>
        <end position="565"/>
    </location>
</feature>
<proteinExistence type="predicted"/>
<dbReference type="AlphaFoldDB" id="A0A2A9MLS3"/>
<feature type="compositionally biased region" description="Basic and acidic residues" evidence="1">
    <location>
        <begin position="546"/>
        <end position="555"/>
    </location>
</feature>
<feature type="region of interest" description="Disordered" evidence="1">
    <location>
        <begin position="82"/>
        <end position="257"/>
    </location>
</feature>
<feature type="compositionally biased region" description="Acidic residues" evidence="1">
    <location>
        <begin position="176"/>
        <end position="186"/>
    </location>
</feature>
<dbReference type="VEuPathDB" id="ToxoDB:BESB_048750"/>
<dbReference type="EMBL" id="NWUJ01000003">
    <property type="protein sequence ID" value="PFH36683.1"/>
    <property type="molecule type" value="Genomic_DNA"/>
</dbReference>
<sequence>MQGRTPRPPAPSNPWEDRTRRPVPQGWAVVQTPEDVRHPSTGHAAPGYPACGPSITPLFAPAATGVGPRPFCAEAFLSVGPVDSHRNSSAGSIHQHDSAGSGLFHGDGAGSPPAVAPGESGSGRPLRPQKSLGSLRTSTSVPHFFHSKAASLLKKKREGHETTRHGVTREGGFWGELEDEDDEAEDEKEKTSSPRPPSTFSVPLLVVASPSRAGPSLSLGGLSGTPSPPSSHRSAEGSTPAQSGSGQSGAAGKSASSGLSLRRSFFQKSAGRTLSLLGSAGGSCPDFFAQNKGVSNLSPAASVAGENDSVASSSSVGKDLCLLGGGYEESPPSSVPTLSAAGVPPGVLQNRFGGASGMRQVQSFPSLAGFQSPAEPSPSPPPSLSRIQASELEQTVGTELGPSLAAHRRRAAGEAVPSPAWPSSHASSSSSALSSAASSAPPQPQQSRHSVNISAISRRLSMLKLRASSAASSAAPASSGAKGGKAAEAGGRQRSAAEDARDTSGLFVSRKGSDFGFDVNALRVGEVSAVPEEVNGNDESGGSSAESEHSVDEGIRRRRRPSHTL</sequence>
<feature type="compositionally biased region" description="Pro residues" evidence="1">
    <location>
        <begin position="1"/>
        <end position="12"/>
    </location>
</feature>
<evidence type="ECO:0000313" key="2">
    <source>
        <dbReference type="EMBL" id="PFH36683.1"/>
    </source>
</evidence>
<feature type="compositionally biased region" description="Low complexity" evidence="1">
    <location>
        <begin position="241"/>
        <end position="257"/>
    </location>
</feature>
<dbReference type="KEGG" id="bbes:BESB_048750"/>
<evidence type="ECO:0008006" key="4">
    <source>
        <dbReference type="Google" id="ProtNLM"/>
    </source>
</evidence>
<dbReference type="RefSeq" id="XP_029220692.1">
    <property type="nucleotide sequence ID" value="XM_029363326.1"/>
</dbReference>
<feature type="compositionally biased region" description="Polar residues" evidence="1">
    <location>
        <begin position="386"/>
        <end position="397"/>
    </location>
</feature>
<feature type="compositionally biased region" description="Polar residues" evidence="1">
    <location>
        <begin position="131"/>
        <end position="141"/>
    </location>
</feature>
<reference evidence="2 3" key="1">
    <citation type="submission" date="2017-09" db="EMBL/GenBank/DDBJ databases">
        <title>Genome sequencing of Besnoitia besnoiti strain Bb-Ger1.</title>
        <authorList>
            <person name="Schares G."/>
            <person name="Venepally P."/>
            <person name="Lorenzi H.A."/>
        </authorList>
    </citation>
    <scope>NUCLEOTIDE SEQUENCE [LARGE SCALE GENOMIC DNA]</scope>
    <source>
        <strain evidence="2 3">Bb-Ger1</strain>
    </source>
</reference>
<feature type="compositionally biased region" description="Low complexity" evidence="1">
    <location>
        <begin position="209"/>
        <end position="220"/>
    </location>
</feature>
<feature type="compositionally biased region" description="Basic and acidic residues" evidence="1">
    <location>
        <begin position="158"/>
        <end position="168"/>
    </location>
</feature>
<comment type="caution">
    <text evidence="2">The sequence shown here is derived from an EMBL/GenBank/DDBJ whole genome shotgun (WGS) entry which is preliminary data.</text>
</comment>
<protein>
    <recommendedName>
        <fullName evidence="4">Ppg3</fullName>
    </recommendedName>
</protein>
<feature type="compositionally biased region" description="Low complexity" evidence="1">
    <location>
        <begin position="467"/>
        <end position="490"/>
    </location>
</feature>
<dbReference type="GeneID" id="40309805"/>
<dbReference type="OrthoDB" id="332025at2759"/>
<feature type="region of interest" description="Disordered" evidence="1">
    <location>
        <begin position="321"/>
        <end position="513"/>
    </location>
</feature>